<reference evidence="8" key="1">
    <citation type="journal article" date="2020" name="Stud. Mycol.">
        <title>101 Dothideomycetes genomes: a test case for predicting lifestyles and emergence of pathogens.</title>
        <authorList>
            <person name="Haridas S."/>
            <person name="Albert R."/>
            <person name="Binder M."/>
            <person name="Bloem J."/>
            <person name="Labutti K."/>
            <person name="Salamov A."/>
            <person name="Andreopoulos B."/>
            <person name="Baker S."/>
            <person name="Barry K."/>
            <person name="Bills G."/>
            <person name="Bluhm B."/>
            <person name="Cannon C."/>
            <person name="Castanera R."/>
            <person name="Culley D."/>
            <person name="Daum C."/>
            <person name="Ezra D."/>
            <person name="Gonzalez J."/>
            <person name="Henrissat B."/>
            <person name="Kuo A."/>
            <person name="Liang C."/>
            <person name="Lipzen A."/>
            <person name="Lutzoni F."/>
            <person name="Magnuson J."/>
            <person name="Mondo S."/>
            <person name="Nolan M."/>
            <person name="Ohm R."/>
            <person name="Pangilinan J."/>
            <person name="Park H.-J."/>
            <person name="Ramirez L."/>
            <person name="Alfaro M."/>
            <person name="Sun H."/>
            <person name="Tritt A."/>
            <person name="Yoshinaga Y."/>
            <person name="Zwiers L.-H."/>
            <person name="Turgeon B."/>
            <person name="Goodwin S."/>
            <person name="Spatafora J."/>
            <person name="Crous P."/>
            <person name="Grigoriev I."/>
        </authorList>
    </citation>
    <scope>NUCLEOTIDE SEQUENCE</scope>
    <source>
        <strain evidence="8">HMLAC05119</strain>
    </source>
</reference>
<dbReference type="AlphaFoldDB" id="A0A6A5R0D6"/>
<accession>A0A6A5R0D6</accession>
<dbReference type="Proteomes" id="UP000800096">
    <property type="component" value="Unassembled WGS sequence"/>
</dbReference>
<proteinExistence type="inferred from homology"/>
<evidence type="ECO:0000256" key="5">
    <source>
        <dbReference type="ARBA" id="ARBA00038219"/>
    </source>
</evidence>
<dbReference type="InterPro" id="IPR051153">
    <property type="entry name" value="Yeast_CWMannoprotein_PIR"/>
</dbReference>
<feature type="domain" description="Cell wall mannoprotein PIR1-like C-terminal" evidence="7">
    <location>
        <begin position="74"/>
        <end position="147"/>
    </location>
</feature>
<dbReference type="Pfam" id="PF22799">
    <property type="entry name" value="PIR1-like_C"/>
    <property type="match status" value="1"/>
</dbReference>
<comment type="similarity">
    <text evidence="5">Belongs to the PIR protein family.</text>
</comment>
<sequence length="275" mass="27303">MRTTSFLAPLLFAATSLAQAVEEGIAPSSPPPAGCKSNANVNFTIGTLKFGHSTKRESAVEAADSALVCNLHNGILRDRDSRTGSIVANRQFQFDGPPQAGSIYTGGFSICANGSLAIGGTTRWWQCSSGGFYNLYDEWIGAQCEEIRIQVTFPVTTSSSSLASASASATASVTLASVVSSLATLSGEVSTVSKSAVGPSASFSSTPGASLASATSSGSSTTSSASSAAAASDSSNPTAAAEAPPASGAASASFGVAKGSMLGAFVVIFGAALIL</sequence>
<dbReference type="GO" id="GO:0005199">
    <property type="term" value="F:structural constituent of cell wall"/>
    <property type="evidence" value="ECO:0007669"/>
    <property type="project" value="TreeGrafter"/>
</dbReference>
<keyword evidence="4 6" id="KW-0732">Signal</keyword>
<gene>
    <name evidence="8" type="ORF">BDU57DRAFT_437640</name>
</gene>
<evidence type="ECO:0000256" key="6">
    <source>
        <dbReference type="SAM" id="SignalP"/>
    </source>
</evidence>
<comment type="subcellular location">
    <subcellularLocation>
        <location evidence="1">Secreted</location>
        <location evidence="1">Cell wall</location>
    </subcellularLocation>
</comment>
<keyword evidence="9" id="KW-1185">Reference proteome</keyword>
<evidence type="ECO:0000256" key="2">
    <source>
        <dbReference type="ARBA" id="ARBA00022512"/>
    </source>
</evidence>
<evidence type="ECO:0000256" key="3">
    <source>
        <dbReference type="ARBA" id="ARBA00022525"/>
    </source>
</evidence>
<feature type="chain" id="PRO_5025502681" description="Cell wall mannoprotein PIR1-like C-terminal domain-containing protein" evidence="6">
    <location>
        <begin position="21"/>
        <end position="275"/>
    </location>
</feature>
<evidence type="ECO:0000256" key="1">
    <source>
        <dbReference type="ARBA" id="ARBA00004191"/>
    </source>
</evidence>
<evidence type="ECO:0000313" key="9">
    <source>
        <dbReference type="Proteomes" id="UP000800096"/>
    </source>
</evidence>
<dbReference type="GO" id="GO:0031505">
    <property type="term" value="P:fungal-type cell wall organization"/>
    <property type="evidence" value="ECO:0007669"/>
    <property type="project" value="TreeGrafter"/>
</dbReference>
<organism evidence="8 9">
    <name type="scientific">Ampelomyces quisqualis</name>
    <name type="common">Powdery mildew agent</name>
    <dbReference type="NCBI Taxonomy" id="50730"/>
    <lineage>
        <taxon>Eukaryota</taxon>
        <taxon>Fungi</taxon>
        <taxon>Dikarya</taxon>
        <taxon>Ascomycota</taxon>
        <taxon>Pezizomycotina</taxon>
        <taxon>Dothideomycetes</taxon>
        <taxon>Pleosporomycetidae</taxon>
        <taxon>Pleosporales</taxon>
        <taxon>Pleosporineae</taxon>
        <taxon>Phaeosphaeriaceae</taxon>
        <taxon>Ampelomyces</taxon>
    </lineage>
</organism>
<evidence type="ECO:0000256" key="4">
    <source>
        <dbReference type="ARBA" id="ARBA00022729"/>
    </source>
</evidence>
<evidence type="ECO:0000313" key="8">
    <source>
        <dbReference type="EMBL" id="KAF1921525.1"/>
    </source>
</evidence>
<dbReference type="OrthoDB" id="5415592at2759"/>
<keyword evidence="2" id="KW-0134">Cell wall</keyword>
<dbReference type="PANTHER" id="PTHR47254">
    <property type="entry name" value="CELL WALL MANNOPROTEIN CIS3-RELATED"/>
    <property type="match status" value="1"/>
</dbReference>
<dbReference type="EMBL" id="ML979132">
    <property type="protein sequence ID" value="KAF1921525.1"/>
    <property type="molecule type" value="Genomic_DNA"/>
</dbReference>
<dbReference type="InterPro" id="IPR054508">
    <property type="entry name" value="PIR1-like_C"/>
</dbReference>
<name>A0A6A5R0D6_AMPQU</name>
<evidence type="ECO:0000259" key="7">
    <source>
        <dbReference type="Pfam" id="PF22799"/>
    </source>
</evidence>
<feature type="signal peptide" evidence="6">
    <location>
        <begin position="1"/>
        <end position="20"/>
    </location>
</feature>
<protein>
    <recommendedName>
        <fullName evidence="7">Cell wall mannoprotein PIR1-like C-terminal domain-containing protein</fullName>
    </recommendedName>
</protein>
<keyword evidence="3" id="KW-0964">Secreted</keyword>
<dbReference type="GO" id="GO:0009277">
    <property type="term" value="C:fungal-type cell wall"/>
    <property type="evidence" value="ECO:0007669"/>
    <property type="project" value="TreeGrafter"/>
</dbReference>
<dbReference type="PANTHER" id="PTHR47254:SF1">
    <property type="entry name" value="CELL WALL MANNOPROTEIN CIS3-RELATED"/>
    <property type="match status" value="1"/>
</dbReference>